<comment type="caution">
    <text evidence="2">The sequence shown here is derived from an EMBL/GenBank/DDBJ whole genome shotgun (WGS) entry which is preliminary data.</text>
</comment>
<protein>
    <submittedName>
        <fullName evidence="2">Uncharacterized protein</fullName>
    </submittedName>
</protein>
<dbReference type="RefSeq" id="WP_225566607.1">
    <property type="nucleotide sequence ID" value="NZ_JAIXCQ010000013.1"/>
</dbReference>
<reference evidence="2 3" key="1">
    <citation type="submission" date="2021-09" db="EMBL/GenBank/DDBJ databases">
        <title>Isoptericola luteus sp. nov., a novel bacterium isolated from Harbin, the capital city of Heilongjiang province.</title>
        <authorList>
            <person name="Li J."/>
        </authorList>
    </citation>
    <scope>NUCLEOTIDE SEQUENCE [LARGE SCALE GENOMIC DNA]</scope>
    <source>
        <strain evidence="2 3">NEAU-Y5</strain>
    </source>
</reference>
<evidence type="ECO:0000313" key="2">
    <source>
        <dbReference type="EMBL" id="MCA5894843.1"/>
    </source>
</evidence>
<name>A0ABS7ZII9_9MICO</name>
<gene>
    <name evidence="2" type="ORF">LEP48_16010</name>
</gene>
<dbReference type="Proteomes" id="UP001319870">
    <property type="component" value="Unassembled WGS sequence"/>
</dbReference>
<organism evidence="2 3">
    <name type="scientific">Isoptericola luteus</name>
    <dbReference type="NCBI Taxonomy" id="2879484"/>
    <lineage>
        <taxon>Bacteria</taxon>
        <taxon>Bacillati</taxon>
        <taxon>Actinomycetota</taxon>
        <taxon>Actinomycetes</taxon>
        <taxon>Micrococcales</taxon>
        <taxon>Promicromonosporaceae</taxon>
        <taxon>Isoptericola</taxon>
    </lineage>
</organism>
<proteinExistence type="predicted"/>
<sequence length="256" mass="26808">MSSASTTTPSRTLTTPTAHTEARFGFAVSKSIAVNDRPGSSARCTTGTVDDPDGPPRRAPDGIVAVQRAIPLDIVSDDLGFATPVLRRDLTALRVALKSLAVGEVATATFQNAEYGRFAVSGQVRRDLTDSAFKVGWFDVTTGKGTEPVPDLQIIATASADDDNGSSGPPSAEDDALRRVVATLEVGDVVTAGFEFEGCGAFSIAGGIRRDGSGTRWIIAGHHLSRGGVPAPRLRQLVVTRKAAPVADERFDLFGD</sequence>
<accession>A0ABS7ZII9</accession>
<dbReference type="EMBL" id="JAIXCQ010000013">
    <property type="protein sequence ID" value="MCA5894843.1"/>
    <property type="molecule type" value="Genomic_DNA"/>
</dbReference>
<evidence type="ECO:0000256" key="1">
    <source>
        <dbReference type="SAM" id="MobiDB-lite"/>
    </source>
</evidence>
<evidence type="ECO:0000313" key="3">
    <source>
        <dbReference type="Proteomes" id="UP001319870"/>
    </source>
</evidence>
<keyword evidence="3" id="KW-1185">Reference proteome</keyword>
<feature type="region of interest" description="Disordered" evidence="1">
    <location>
        <begin position="37"/>
        <end position="57"/>
    </location>
</feature>